<dbReference type="EMBL" id="JARIHO010000037">
    <property type="protein sequence ID" value="KAJ7330278.1"/>
    <property type="molecule type" value="Genomic_DNA"/>
</dbReference>
<feature type="transmembrane region" description="Helical" evidence="1">
    <location>
        <begin position="37"/>
        <end position="54"/>
    </location>
</feature>
<dbReference type="Pfam" id="PF20153">
    <property type="entry name" value="DUF6535"/>
    <property type="match status" value="1"/>
</dbReference>
<reference evidence="3" key="1">
    <citation type="submission" date="2023-03" db="EMBL/GenBank/DDBJ databases">
        <title>Massive genome expansion in bonnet fungi (Mycena s.s.) driven by repeated elements and novel gene families across ecological guilds.</title>
        <authorList>
            <consortium name="Lawrence Berkeley National Laboratory"/>
            <person name="Harder C.B."/>
            <person name="Miyauchi S."/>
            <person name="Viragh M."/>
            <person name="Kuo A."/>
            <person name="Thoen E."/>
            <person name="Andreopoulos B."/>
            <person name="Lu D."/>
            <person name="Skrede I."/>
            <person name="Drula E."/>
            <person name="Henrissat B."/>
            <person name="Morin E."/>
            <person name="Kohler A."/>
            <person name="Barry K."/>
            <person name="LaButti K."/>
            <person name="Morin E."/>
            <person name="Salamov A."/>
            <person name="Lipzen A."/>
            <person name="Mereny Z."/>
            <person name="Hegedus B."/>
            <person name="Baldrian P."/>
            <person name="Stursova M."/>
            <person name="Weitz H."/>
            <person name="Taylor A."/>
            <person name="Grigoriev I.V."/>
            <person name="Nagy L.G."/>
            <person name="Martin F."/>
            <person name="Kauserud H."/>
        </authorList>
    </citation>
    <scope>NUCLEOTIDE SEQUENCE</scope>
    <source>
        <strain evidence="3">CBHHK002</strain>
    </source>
</reference>
<keyword evidence="1" id="KW-1133">Transmembrane helix</keyword>
<proteinExistence type="predicted"/>
<evidence type="ECO:0000256" key="1">
    <source>
        <dbReference type="SAM" id="Phobius"/>
    </source>
</evidence>
<sequence>PFAHHCAMNAVIWKFYMEEARIFNRRLADTFNGDLDTLLIFAGLFSAILTAFLIEIRKGLQEDLQDRTNDLLIVLIQNQHNLTALPAFTSTLASRWVNGLWFSSLVLSLTSALGASLAKGWGTHFSATVLGSSWNDAKRHCSRLHGFERWHLHLILQCLPIFIHIAFFLFSIGLVILLLGDDHAIGIAISALTVPIVVFYLGSSIHPTLYEDSPFWSPISWMIRGL</sequence>
<name>A0AAD6ZMU0_9AGAR</name>
<gene>
    <name evidence="3" type="ORF">DFH08DRAFT_641001</name>
</gene>
<feature type="non-terminal residue" evidence="3">
    <location>
        <position position="226"/>
    </location>
</feature>
<comment type="caution">
    <text evidence="3">The sequence shown here is derived from an EMBL/GenBank/DDBJ whole genome shotgun (WGS) entry which is preliminary data.</text>
</comment>
<keyword evidence="4" id="KW-1185">Reference proteome</keyword>
<evidence type="ECO:0000313" key="3">
    <source>
        <dbReference type="EMBL" id="KAJ7330278.1"/>
    </source>
</evidence>
<keyword evidence="1" id="KW-0812">Transmembrane</keyword>
<feature type="transmembrane region" description="Helical" evidence="1">
    <location>
        <begin position="152"/>
        <end position="178"/>
    </location>
</feature>
<dbReference type="InterPro" id="IPR045338">
    <property type="entry name" value="DUF6535"/>
</dbReference>
<evidence type="ECO:0000313" key="4">
    <source>
        <dbReference type="Proteomes" id="UP001218218"/>
    </source>
</evidence>
<feature type="domain" description="DUF6535" evidence="2">
    <location>
        <begin position="13"/>
        <end position="179"/>
    </location>
</feature>
<feature type="non-terminal residue" evidence="3">
    <location>
        <position position="1"/>
    </location>
</feature>
<organism evidence="3 4">
    <name type="scientific">Mycena albidolilacea</name>
    <dbReference type="NCBI Taxonomy" id="1033008"/>
    <lineage>
        <taxon>Eukaryota</taxon>
        <taxon>Fungi</taxon>
        <taxon>Dikarya</taxon>
        <taxon>Basidiomycota</taxon>
        <taxon>Agaricomycotina</taxon>
        <taxon>Agaricomycetes</taxon>
        <taxon>Agaricomycetidae</taxon>
        <taxon>Agaricales</taxon>
        <taxon>Marasmiineae</taxon>
        <taxon>Mycenaceae</taxon>
        <taxon>Mycena</taxon>
    </lineage>
</organism>
<keyword evidence="1" id="KW-0472">Membrane</keyword>
<dbReference type="Proteomes" id="UP001218218">
    <property type="component" value="Unassembled WGS sequence"/>
</dbReference>
<dbReference type="AlphaFoldDB" id="A0AAD6ZMU0"/>
<feature type="transmembrane region" description="Helical" evidence="1">
    <location>
        <begin position="184"/>
        <end position="202"/>
    </location>
</feature>
<protein>
    <recommendedName>
        <fullName evidence="2">DUF6535 domain-containing protein</fullName>
    </recommendedName>
</protein>
<accession>A0AAD6ZMU0</accession>
<evidence type="ECO:0000259" key="2">
    <source>
        <dbReference type="Pfam" id="PF20153"/>
    </source>
</evidence>